<dbReference type="PROSITE" id="PS50093">
    <property type="entry name" value="PKD"/>
    <property type="match status" value="1"/>
</dbReference>
<name>A0ABW0E9Q8_9BACT</name>
<evidence type="ECO:0000313" key="4">
    <source>
        <dbReference type="Proteomes" id="UP001596161"/>
    </source>
</evidence>
<dbReference type="SUPFAM" id="SSF49299">
    <property type="entry name" value="PKD domain"/>
    <property type="match status" value="1"/>
</dbReference>
<feature type="domain" description="PKD" evidence="2">
    <location>
        <begin position="66"/>
        <end position="106"/>
    </location>
</feature>
<evidence type="ECO:0000256" key="1">
    <source>
        <dbReference type="SAM" id="SignalP"/>
    </source>
</evidence>
<feature type="signal peptide" evidence="1">
    <location>
        <begin position="1"/>
        <end position="22"/>
    </location>
</feature>
<dbReference type="SMART" id="SM00089">
    <property type="entry name" value="PKD"/>
    <property type="match status" value="1"/>
</dbReference>
<accession>A0ABW0E9Q8</accession>
<evidence type="ECO:0000259" key="2">
    <source>
        <dbReference type="PROSITE" id="PS50093"/>
    </source>
</evidence>
<dbReference type="RefSeq" id="WP_378015842.1">
    <property type="nucleotide sequence ID" value="NZ_JBHSKT010000001.1"/>
</dbReference>
<dbReference type="CDD" id="cd00146">
    <property type="entry name" value="PKD"/>
    <property type="match status" value="1"/>
</dbReference>
<feature type="chain" id="PRO_5046280983" evidence="1">
    <location>
        <begin position="23"/>
        <end position="251"/>
    </location>
</feature>
<proteinExistence type="predicted"/>
<protein>
    <submittedName>
        <fullName evidence="3">PKD domain-containing protein</fullName>
    </submittedName>
</protein>
<gene>
    <name evidence="3" type="ORF">ACFPIB_02510</name>
</gene>
<keyword evidence="4" id="KW-1185">Reference proteome</keyword>
<reference evidence="4" key="1">
    <citation type="journal article" date="2019" name="Int. J. Syst. Evol. Microbiol.">
        <title>The Global Catalogue of Microorganisms (GCM) 10K type strain sequencing project: providing services to taxonomists for standard genome sequencing and annotation.</title>
        <authorList>
            <consortium name="The Broad Institute Genomics Platform"/>
            <consortium name="The Broad Institute Genome Sequencing Center for Infectious Disease"/>
            <person name="Wu L."/>
            <person name="Ma J."/>
        </authorList>
    </citation>
    <scope>NUCLEOTIDE SEQUENCE [LARGE SCALE GENOMIC DNA]</scope>
    <source>
        <strain evidence="4">KACC 12602</strain>
    </source>
</reference>
<dbReference type="EMBL" id="JBHSKT010000001">
    <property type="protein sequence ID" value="MFC5269465.1"/>
    <property type="molecule type" value="Genomic_DNA"/>
</dbReference>
<comment type="caution">
    <text evidence="3">The sequence shown here is derived from an EMBL/GenBank/DDBJ whole genome shotgun (WGS) entry which is preliminary data.</text>
</comment>
<dbReference type="InterPro" id="IPR000601">
    <property type="entry name" value="PKD_dom"/>
</dbReference>
<dbReference type="InterPro" id="IPR013783">
    <property type="entry name" value="Ig-like_fold"/>
</dbReference>
<dbReference type="InterPro" id="IPR035986">
    <property type="entry name" value="PKD_dom_sf"/>
</dbReference>
<dbReference type="Gene3D" id="2.60.40.10">
    <property type="entry name" value="Immunoglobulins"/>
    <property type="match status" value="1"/>
</dbReference>
<dbReference type="Proteomes" id="UP001596161">
    <property type="component" value="Unassembled WGS sequence"/>
</dbReference>
<sequence>MKAYSSSVIRFFLILLAGINLVACKGNHSDEPAPSTTLPVSAATANFSSNLQLADVKQTVTFTNLSTNATRYTWYFGDGDSAHTVNGSHKYLHPGKYNVILKAYDNQNVPAIKNLELAVGERFINGFVLNKLKFTDSTGTPWDNGSGPDVWIGYMKISLGHYTFMRRVKNDFYPSQIPLTLALHERPFLNENYQFVLDELDSVSTNSYTSRRMATWILNPVQATKWDSVTQTGYLELKNKDYEVRFNLMLK</sequence>
<evidence type="ECO:0000313" key="3">
    <source>
        <dbReference type="EMBL" id="MFC5269465.1"/>
    </source>
</evidence>
<keyword evidence="1" id="KW-0732">Signal</keyword>
<dbReference type="Pfam" id="PF18911">
    <property type="entry name" value="PKD_4"/>
    <property type="match status" value="1"/>
</dbReference>
<organism evidence="3 4">
    <name type="scientific">Adhaeribacter terreus</name>
    <dbReference type="NCBI Taxonomy" id="529703"/>
    <lineage>
        <taxon>Bacteria</taxon>
        <taxon>Pseudomonadati</taxon>
        <taxon>Bacteroidota</taxon>
        <taxon>Cytophagia</taxon>
        <taxon>Cytophagales</taxon>
        <taxon>Hymenobacteraceae</taxon>
        <taxon>Adhaeribacter</taxon>
    </lineage>
</organism>
<dbReference type="InterPro" id="IPR022409">
    <property type="entry name" value="PKD/Chitinase_dom"/>
</dbReference>